<evidence type="ECO:0000313" key="19">
    <source>
        <dbReference type="EMBL" id="SBW18323.1"/>
    </source>
</evidence>
<keyword evidence="13 17" id="KW-0961">Cell wall biogenesis/degradation</keyword>
<evidence type="ECO:0000256" key="1">
    <source>
        <dbReference type="ARBA" id="ARBA00004651"/>
    </source>
</evidence>
<organism evidence="19 20">
    <name type="scientific">Candidatus Protofrankia californiensis</name>
    <dbReference type="NCBI Taxonomy" id="1839754"/>
    <lineage>
        <taxon>Bacteria</taxon>
        <taxon>Bacillati</taxon>
        <taxon>Actinomycetota</taxon>
        <taxon>Actinomycetes</taxon>
        <taxon>Frankiales</taxon>
        <taxon>Frankiaceae</taxon>
        <taxon>Protofrankia</taxon>
    </lineage>
</organism>
<evidence type="ECO:0000256" key="2">
    <source>
        <dbReference type="ARBA" id="ARBA00010621"/>
    </source>
</evidence>
<dbReference type="Pfam" id="PF02673">
    <property type="entry name" value="BacA"/>
    <property type="match status" value="2"/>
</dbReference>
<feature type="transmembrane region" description="Helical" evidence="17">
    <location>
        <begin position="54"/>
        <end position="74"/>
    </location>
</feature>
<dbReference type="GO" id="GO:0050380">
    <property type="term" value="F:undecaprenyl-diphosphatase activity"/>
    <property type="evidence" value="ECO:0007669"/>
    <property type="project" value="UniProtKB-UniRule"/>
</dbReference>
<keyword evidence="6 17" id="KW-0812">Transmembrane</keyword>
<evidence type="ECO:0000256" key="15">
    <source>
        <dbReference type="ARBA" id="ARBA00032932"/>
    </source>
</evidence>
<evidence type="ECO:0000313" key="20">
    <source>
        <dbReference type="Proteomes" id="UP000199013"/>
    </source>
</evidence>
<evidence type="ECO:0000256" key="6">
    <source>
        <dbReference type="ARBA" id="ARBA00022692"/>
    </source>
</evidence>
<keyword evidence="5 17" id="KW-1003">Cell membrane</keyword>
<reference evidence="20" key="1">
    <citation type="submission" date="2016-02" db="EMBL/GenBank/DDBJ databases">
        <authorList>
            <person name="Wibberg D."/>
        </authorList>
    </citation>
    <scope>NUCLEOTIDE SEQUENCE [LARGE SCALE GENOMIC DNA]</scope>
</reference>
<sequence>MGHFGFVEAGAIGLLQGITELFPVSSLGHSVLVPAWIGGSWARDLDVSAPESPYLAFIVAVHVATAIALITFYWRDWVRITRGLAISVRDRQVRTSDQRLGWLLVIATVPVGVSGLLLEHTFRTTLGKPLSAALFLTVNGGVLLAGERLRRRNTAPRGPGSAPAPVTTAPITGRFTAGRPTPTPATGAPEGTTPGSAGPAPLSVGAAADLAADQELATLSVRGALVVGFAQVAALAPGISRSGVSMVAGLVRGLSHEDAARFAFLLATPVILAAGLLKLPDLFGPLGNGVRGQTLFGAAVAGVAAYLSVRFLSRWFETRTLAPFAFYCLAVGFVSVLRFGPFSF</sequence>
<dbReference type="AlphaFoldDB" id="A0A1C3NTW7"/>
<keyword evidence="12 17" id="KW-0046">Antibiotic resistance</keyword>
<dbReference type="PANTHER" id="PTHR30622">
    <property type="entry name" value="UNDECAPRENYL-DIPHOSPHATASE"/>
    <property type="match status" value="1"/>
</dbReference>
<feature type="transmembrane region" description="Helical" evidence="17">
    <location>
        <begin position="321"/>
        <end position="340"/>
    </location>
</feature>
<feature type="transmembrane region" description="Helical" evidence="17">
    <location>
        <begin position="100"/>
        <end position="118"/>
    </location>
</feature>
<dbReference type="GO" id="GO:0009252">
    <property type="term" value="P:peptidoglycan biosynthetic process"/>
    <property type="evidence" value="ECO:0007669"/>
    <property type="project" value="UniProtKB-KW"/>
</dbReference>
<dbReference type="GO" id="GO:0008360">
    <property type="term" value="P:regulation of cell shape"/>
    <property type="evidence" value="ECO:0007669"/>
    <property type="project" value="UniProtKB-KW"/>
</dbReference>
<evidence type="ECO:0000256" key="7">
    <source>
        <dbReference type="ARBA" id="ARBA00022801"/>
    </source>
</evidence>
<comment type="similarity">
    <text evidence="2 17">Belongs to the UppP family.</text>
</comment>
<comment type="catalytic activity">
    <reaction evidence="16 17">
        <text>di-trans,octa-cis-undecaprenyl diphosphate + H2O = di-trans,octa-cis-undecaprenyl phosphate + phosphate + H(+)</text>
        <dbReference type="Rhea" id="RHEA:28094"/>
        <dbReference type="ChEBI" id="CHEBI:15377"/>
        <dbReference type="ChEBI" id="CHEBI:15378"/>
        <dbReference type="ChEBI" id="CHEBI:43474"/>
        <dbReference type="ChEBI" id="CHEBI:58405"/>
        <dbReference type="ChEBI" id="CHEBI:60392"/>
        <dbReference type="EC" id="3.6.1.27"/>
    </reaction>
</comment>
<evidence type="ECO:0000256" key="8">
    <source>
        <dbReference type="ARBA" id="ARBA00022960"/>
    </source>
</evidence>
<feature type="transmembrane region" description="Helical" evidence="17">
    <location>
        <begin position="292"/>
        <end position="309"/>
    </location>
</feature>
<feature type="region of interest" description="Disordered" evidence="18">
    <location>
        <begin position="150"/>
        <end position="200"/>
    </location>
</feature>
<accession>A0A1C3NTW7</accession>
<feature type="compositionally biased region" description="Low complexity" evidence="18">
    <location>
        <begin position="172"/>
        <end position="200"/>
    </location>
</feature>
<feature type="transmembrane region" description="Helical" evidence="17">
    <location>
        <begin position="262"/>
        <end position="280"/>
    </location>
</feature>
<evidence type="ECO:0000256" key="16">
    <source>
        <dbReference type="ARBA" id="ARBA00047594"/>
    </source>
</evidence>
<evidence type="ECO:0000256" key="4">
    <source>
        <dbReference type="ARBA" id="ARBA00021581"/>
    </source>
</evidence>
<keyword evidence="20" id="KW-1185">Reference proteome</keyword>
<dbReference type="GO" id="GO:0005886">
    <property type="term" value="C:plasma membrane"/>
    <property type="evidence" value="ECO:0007669"/>
    <property type="project" value="UniProtKB-SubCell"/>
</dbReference>
<evidence type="ECO:0000256" key="18">
    <source>
        <dbReference type="SAM" id="MobiDB-lite"/>
    </source>
</evidence>
<dbReference type="GO" id="GO:0071555">
    <property type="term" value="P:cell wall organization"/>
    <property type="evidence" value="ECO:0007669"/>
    <property type="project" value="UniProtKB-KW"/>
</dbReference>
<comment type="miscellaneous">
    <text evidence="17">Bacitracin is thought to be involved in the inhibition of peptidoglycan synthesis by sequestering undecaprenyl diphosphate, thereby reducing the pool of lipid carrier available.</text>
</comment>
<dbReference type="GO" id="GO:0046677">
    <property type="term" value="P:response to antibiotic"/>
    <property type="evidence" value="ECO:0007669"/>
    <property type="project" value="UniProtKB-UniRule"/>
</dbReference>
<comment type="subcellular location">
    <subcellularLocation>
        <location evidence="1 17">Cell membrane</location>
        <topology evidence="1 17">Multi-pass membrane protein</topology>
    </subcellularLocation>
</comment>
<protein>
    <recommendedName>
        <fullName evidence="4 17">Undecaprenyl-diphosphatase</fullName>
        <ecNumber evidence="3 17">3.6.1.27</ecNumber>
    </recommendedName>
    <alternativeName>
        <fullName evidence="15 17">Bacitracin resistance protein</fullName>
    </alternativeName>
    <alternativeName>
        <fullName evidence="14 17">Undecaprenyl pyrophosphate phosphatase</fullName>
    </alternativeName>
</protein>
<feature type="transmembrane region" description="Helical" evidence="17">
    <location>
        <begin position="130"/>
        <end position="146"/>
    </location>
</feature>
<dbReference type="InterPro" id="IPR003824">
    <property type="entry name" value="UppP"/>
</dbReference>
<evidence type="ECO:0000256" key="17">
    <source>
        <dbReference type="HAMAP-Rule" id="MF_01006"/>
    </source>
</evidence>
<dbReference type="NCBIfam" id="NF001395">
    <property type="entry name" value="PRK00281.3-1"/>
    <property type="match status" value="1"/>
</dbReference>
<evidence type="ECO:0000256" key="10">
    <source>
        <dbReference type="ARBA" id="ARBA00022989"/>
    </source>
</evidence>
<evidence type="ECO:0000256" key="9">
    <source>
        <dbReference type="ARBA" id="ARBA00022984"/>
    </source>
</evidence>
<keyword evidence="11 17" id="KW-0472">Membrane</keyword>
<dbReference type="Proteomes" id="UP000199013">
    <property type="component" value="Unassembled WGS sequence"/>
</dbReference>
<evidence type="ECO:0000256" key="12">
    <source>
        <dbReference type="ARBA" id="ARBA00023251"/>
    </source>
</evidence>
<evidence type="ECO:0000256" key="11">
    <source>
        <dbReference type="ARBA" id="ARBA00023136"/>
    </source>
</evidence>
<dbReference type="PANTHER" id="PTHR30622:SF4">
    <property type="entry name" value="UNDECAPRENYL-DIPHOSPHATASE"/>
    <property type="match status" value="1"/>
</dbReference>
<keyword evidence="9 17" id="KW-0573">Peptidoglycan synthesis</keyword>
<dbReference type="HAMAP" id="MF_01006">
    <property type="entry name" value="Undec_diphosphatase"/>
    <property type="match status" value="1"/>
</dbReference>
<proteinExistence type="inferred from homology"/>
<evidence type="ECO:0000256" key="5">
    <source>
        <dbReference type="ARBA" id="ARBA00022475"/>
    </source>
</evidence>
<keyword evidence="8 17" id="KW-0133">Cell shape</keyword>
<evidence type="ECO:0000256" key="3">
    <source>
        <dbReference type="ARBA" id="ARBA00012374"/>
    </source>
</evidence>
<dbReference type="EC" id="3.6.1.27" evidence="3 17"/>
<name>A0A1C3NTW7_9ACTN</name>
<keyword evidence="10 17" id="KW-1133">Transmembrane helix</keyword>
<dbReference type="EMBL" id="FLUV01000241">
    <property type="protein sequence ID" value="SBW18323.1"/>
    <property type="molecule type" value="Genomic_DNA"/>
</dbReference>
<keyword evidence="7 17" id="KW-0378">Hydrolase</keyword>
<evidence type="ECO:0000256" key="14">
    <source>
        <dbReference type="ARBA" id="ARBA00032707"/>
    </source>
</evidence>
<evidence type="ECO:0000256" key="13">
    <source>
        <dbReference type="ARBA" id="ARBA00023316"/>
    </source>
</evidence>
<comment type="function">
    <text evidence="17">Catalyzes the dephosphorylation of undecaprenyl diphosphate (UPP). Confers resistance to bacitracin.</text>
</comment>
<gene>
    <name evidence="19" type="primary">uppP2</name>
    <name evidence="17" type="synonym">uppP</name>
    <name evidence="19" type="ORF">FDG2_0624</name>
</gene>